<keyword evidence="3" id="KW-1185">Reference proteome</keyword>
<evidence type="ECO:0000313" key="2">
    <source>
        <dbReference type="EMBL" id="WVZ63440.1"/>
    </source>
</evidence>
<proteinExistence type="predicted"/>
<protein>
    <submittedName>
        <fullName evidence="2">Uncharacterized protein</fullName>
    </submittedName>
</protein>
<feature type="region of interest" description="Disordered" evidence="1">
    <location>
        <begin position="44"/>
        <end position="63"/>
    </location>
</feature>
<accession>A0AAQ3SZM4</accession>
<dbReference type="EMBL" id="CP144747">
    <property type="protein sequence ID" value="WVZ63440.1"/>
    <property type="molecule type" value="Genomic_DNA"/>
</dbReference>
<evidence type="ECO:0000256" key="1">
    <source>
        <dbReference type="SAM" id="MobiDB-lite"/>
    </source>
</evidence>
<name>A0AAQ3SZM4_PASNO</name>
<gene>
    <name evidence="2" type="ORF">U9M48_013074</name>
</gene>
<sequence>MAAAVLVDHGCEVGLTAATTSFQLEDELFLEERRNVMIGTTYRRRTRQGGADEKAKQEVQGTTSRPLVYCPTGKLRAVDVT</sequence>
<evidence type="ECO:0000313" key="3">
    <source>
        <dbReference type="Proteomes" id="UP001341281"/>
    </source>
</evidence>
<reference evidence="2 3" key="1">
    <citation type="submission" date="2024-02" db="EMBL/GenBank/DDBJ databases">
        <title>High-quality chromosome-scale genome assembly of Pensacola bahiagrass (Paspalum notatum Flugge var. saurae).</title>
        <authorList>
            <person name="Vega J.M."/>
            <person name="Podio M."/>
            <person name="Orjuela J."/>
            <person name="Siena L.A."/>
            <person name="Pessino S.C."/>
            <person name="Combes M.C."/>
            <person name="Mariac C."/>
            <person name="Albertini E."/>
            <person name="Pupilli F."/>
            <person name="Ortiz J.P.A."/>
            <person name="Leblanc O."/>
        </authorList>
    </citation>
    <scope>NUCLEOTIDE SEQUENCE [LARGE SCALE GENOMIC DNA]</scope>
    <source>
        <strain evidence="2">R1</strain>
        <tissue evidence="2">Leaf</tissue>
    </source>
</reference>
<dbReference type="Proteomes" id="UP001341281">
    <property type="component" value="Chromosome 03"/>
</dbReference>
<organism evidence="2 3">
    <name type="scientific">Paspalum notatum var. saurae</name>
    <dbReference type="NCBI Taxonomy" id="547442"/>
    <lineage>
        <taxon>Eukaryota</taxon>
        <taxon>Viridiplantae</taxon>
        <taxon>Streptophyta</taxon>
        <taxon>Embryophyta</taxon>
        <taxon>Tracheophyta</taxon>
        <taxon>Spermatophyta</taxon>
        <taxon>Magnoliopsida</taxon>
        <taxon>Liliopsida</taxon>
        <taxon>Poales</taxon>
        <taxon>Poaceae</taxon>
        <taxon>PACMAD clade</taxon>
        <taxon>Panicoideae</taxon>
        <taxon>Andropogonodae</taxon>
        <taxon>Paspaleae</taxon>
        <taxon>Paspalinae</taxon>
        <taxon>Paspalum</taxon>
    </lineage>
</organism>
<dbReference type="AlphaFoldDB" id="A0AAQ3SZM4"/>